<reference evidence="2" key="1">
    <citation type="journal article" date="2019" name="Int. J. Syst. Evol. Microbiol.">
        <title>The Global Catalogue of Microorganisms (GCM) 10K type strain sequencing project: providing services to taxonomists for standard genome sequencing and annotation.</title>
        <authorList>
            <consortium name="The Broad Institute Genomics Platform"/>
            <consortium name="The Broad Institute Genome Sequencing Center for Infectious Disease"/>
            <person name="Wu L."/>
            <person name="Ma J."/>
        </authorList>
    </citation>
    <scope>NUCLEOTIDE SEQUENCE [LARGE SCALE GENOMIC DNA]</scope>
    <source>
        <strain evidence="2">JCM 17130</strain>
    </source>
</reference>
<dbReference type="Pfam" id="PF05988">
    <property type="entry name" value="DUF899"/>
    <property type="match status" value="1"/>
</dbReference>
<name>A0ABW0JGS9_9GAMM</name>
<keyword evidence="2" id="KW-1185">Reference proteome</keyword>
<sequence>MTTHETGTRDEWLAARLALLQEEKALTRRSDALAQQRQALPWVRVDKDYRFDTEEGSVPLAELFRGCSQLLIYHFMFGPDYAAGCPSCSAIADGFNGSVVHLANHDVALSAVSQAPLAKLQAYKRRMGWTFPWASSFGSDFNFDFNISFTEEQQRAGLVEYNYVRGGHAMDAVPAPEPVAQLAATCGTDAPTYARDRPGMSSFVLEDGVVYHTYSTYARGVDGIWGMYPWLDRAPRGRNETGIWWRRHDEYGKQ</sequence>
<comment type="caution">
    <text evidence="1">The sequence shown here is derived from an EMBL/GenBank/DDBJ whole genome shotgun (WGS) entry which is preliminary data.</text>
</comment>
<dbReference type="InterPro" id="IPR036249">
    <property type="entry name" value="Thioredoxin-like_sf"/>
</dbReference>
<dbReference type="Proteomes" id="UP001596013">
    <property type="component" value="Unassembled WGS sequence"/>
</dbReference>
<gene>
    <name evidence="1" type="ORF">ACFPME_01790</name>
</gene>
<accession>A0ABW0JGS9</accession>
<evidence type="ECO:0000313" key="1">
    <source>
        <dbReference type="EMBL" id="MFC5435269.1"/>
    </source>
</evidence>
<organism evidence="1 2">
    <name type="scientific">Rhodanobacter umsongensis</name>
    <dbReference type="NCBI Taxonomy" id="633153"/>
    <lineage>
        <taxon>Bacteria</taxon>
        <taxon>Pseudomonadati</taxon>
        <taxon>Pseudomonadota</taxon>
        <taxon>Gammaproteobacteria</taxon>
        <taxon>Lysobacterales</taxon>
        <taxon>Rhodanobacteraceae</taxon>
        <taxon>Rhodanobacter</taxon>
    </lineage>
</organism>
<dbReference type="InterPro" id="IPR010296">
    <property type="entry name" value="DUF899_thioredox"/>
</dbReference>
<protein>
    <submittedName>
        <fullName evidence="1">DUF899 domain-containing protein</fullName>
    </submittedName>
</protein>
<evidence type="ECO:0000313" key="2">
    <source>
        <dbReference type="Proteomes" id="UP001596013"/>
    </source>
</evidence>
<dbReference type="SUPFAM" id="SSF52833">
    <property type="entry name" value="Thioredoxin-like"/>
    <property type="match status" value="1"/>
</dbReference>
<dbReference type="RefSeq" id="WP_377301412.1">
    <property type="nucleotide sequence ID" value="NZ_JBHSMK010000002.1"/>
</dbReference>
<dbReference type="EMBL" id="JBHSMK010000002">
    <property type="protein sequence ID" value="MFC5435269.1"/>
    <property type="molecule type" value="Genomic_DNA"/>
</dbReference>
<proteinExistence type="predicted"/>